<reference evidence="8" key="1">
    <citation type="submission" date="2017-02" db="UniProtKB">
        <authorList>
            <consortium name="WormBaseParasite"/>
        </authorList>
    </citation>
    <scope>IDENTIFICATION</scope>
</reference>
<dbReference type="Pfam" id="PF02984">
    <property type="entry name" value="Cyclin_C"/>
    <property type="match status" value="1"/>
</dbReference>
<dbReference type="Proteomes" id="UP000276776">
    <property type="component" value="Unassembled WGS sequence"/>
</dbReference>
<accession>A0A0N5CSP7</accession>
<evidence type="ECO:0000256" key="1">
    <source>
        <dbReference type="ARBA" id="ARBA00023127"/>
    </source>
</evidence>
<evidence type="ECO:0000313" key="7">
    <source>
        <dbReference type="Proteomes" id="UP000276776"/>
    </source>
</evidence>
<keyword evidence="1 2" id="KW-0195">Cyclin</keyword>
<gene>
    <name evidence="6" type="ORF">TCLT_LOCUS3248</name>
</gene>
<evidence type="ECO:0000256" key="2">
    <source>
        <dbReference type="RuleBase" id="RU000383"/>
    </source>
</evidence>
<dbReference type="InterPro" id="IPR006671">
    <property type="entry name" value="Cyclin_N"/>
</dbReference>
<evidence type="ECO:0000259" key="4">
    <source>
        <dbReference type="SMART" id="SM00385"/>
    </source>
</evidence>
<dbReference type="SUPFAM" id="SSF47954">
    <property type="entry name" value="Cyclin-like"/>
    <property type="match status" value="2"/>
</dbReference>
<evidence type="ECO:0000313" key="8">
    <source>
        <dbReference type="WBParaSite" id="TCLT_0000325301-mRNA-1"/>
    </source>
</evidence>
<evidence type="ECO:0000256" key="3">
    <source>
        <dbReference type="SAM" id="MobiDB-lite"/>
    </source>
</evidence>
<reference evidence="6 7" key="2">
    <citation type="submission" date="2018-11" db="EMBL/GenBank/DDBJ databases">
        <authorList>
            <consortium name="Pathogen Informatics"/>
        </authorList>
    </citation>
    <scope>NUCLEOTIDE SEQUENCE [LARGE SCALE GENOMIC DNA]</scope>
</reference>
<dbReference type="InterPro" id="IPR039361">
    <property type="entry name" value="Cyclin"/>
</dbReference>
<dbReference type="Gene3D" id="1.10.472.10">
    <property type="entry name" value="Cyclin-like"/>
    <property type="match status" value="2"/>
</dbReference>
<comment type="similarity">
    <text evidence="2">Belongs to the cyclin family.</text>
</comment>
<dbReference type="OMA" id="IQNFVYM"/>
<name>A0A0N5CSP7_THECL</name>
<dbReference type="EMBL" id="UYYF01001176">
    <property type="protein sequence ID" value="VDM99622.1"/>
    <property type="molecule type" value="Genomic_DNA"/>
</dbReference>
<feature type="domain" description="Cyclin-like" evidence="4">
    <location>
        <begin position="150"/>
        <end position="232"/>
    </location>
</feature>
<feature type="region of interest" description="Disordered" evidence="3">
    <location>
        <begin position="362"/>
        <end position="381"/>
    </location>
</feature>
<protein>
    <submittedName>
        <fullName evidence="8">G2/mitotic-specific cyclin-B3</fullName>
    </submittedName>
</protein>
<feature type="domain" description="Cyclin-like" evidence="4">
    <location>
        <begin position="245"/>
        <end position="329"/>
    </location>
</feature>
<dbReference type="AlphaFoldDB" id="A0A0N5CSP7"/>
<sequence>MIAVHAYALDVENYADFSIRDFFRERKKRTGLTDLSNAVANGLHIRPEIEENCRGGLTSKPRETIPPVESDRSPSPPQMERSECPLIDTFIWAHQMQSDDTTSVLDLYYVPEYASDIFEYFRFREQRFRSTDYLPNHPKMLKVRRAKVVDWFSRCQETFKVSRDVFYHSVKLFDIYLSLSNNIQQIDFLAAAVFILATKVDQQFAPQAREFCNLSATSRAQTLQKYEREILITLNCDINFPLSYRFLRRFAILASLDGSTVTMARYVLETSLLFYEFIGVRESVMAAASLLLALKIKEADNWPPRLEYYTGYTVQEMEPLMWRLNHMLVMCPIVFPQCRSIFERYARPSYLHVANTDPLPDRYSYNEPVGPPPNLGFRREE</sequence>
<dbReference type="Pfam" id="PF00134">
    <property type="entry name" value="Cyclin_N"/>
    <property type="match status" value="1"/>
</dbReference>
<dbReference type="OrthoDB" id="5590282at2759"/>
<evidence type="ECO:0000259" key="5">
    <source>
        <dbReference type="SMART" id="SM01332"/>
    </source>
</evidence>
<feature type="region of interest" description="Disordered" evidence="3">
    <location>
        <begin position="52"/>
        <end position="80"/>
    </location>
</feature>
<dbReference type="STRING" id="103827.A0A0N5CSP7"/>
<dbReference type="SMART" id="SM01332">
    <property type="entry name" value="Cyclin_C"/>
    <property type="match status" value="1"/>
</dbReference>
<feature type="domain" description="Cyclin C-terminal" evidence="5">
    <location>
        <begin position="241"/>
        <end position="359"/>
    </location>
</feature>
<dbReference type="PANTHER" id="PTHR10177">
    <property type="entry name" value="CYCLINS"/>
    <property type="match status" value="1"/>
</dbReference>
<dbReference type="InterPro" id="IPR004367">
    <property type="entry name" value="Cyclin_C-dom"/>
</dbReference>
<dbReference type="WBParaSite" id="TCLT_0000325301-mRNA-1">
    <property type="protein sequence ID" value="TCLT_0000325301-mRNA-1"/>
    <property type="gene ID" value="TCLT_0000325301"/>
</dbReference>
<organism evidence="8">
    <name type="scientific">Thelazia callipaeda</name>
    <name type="common">Oriental eyeworm</name>
    <name type="synonym">Parasitic nematode</name>
    <dbReference type="NCBI Taxonomy" id="103827"/>
    <lineage>
        <taxon>Eukaryota</taxon>
        <taxon>Metazoa</taxon>
        <taxon>Ecdysozoa</taxon>
        <taxon>Nematoda</taxon>
        <taxon>Chromadorea</taxon>
        <taxon>Rhabditida</taxon>
        <taxon>Spirurina</taxon>
        <taxon>Spiruromorpha</taxon>
        <taxon>Thelazioidea</taxon>
        <taxon>Thelaziidae</taxon>
        <taxon>Thelazia</taxon>
    </lineage>
</organism>
<dbReference type="SMART" id="SM00385">
    <property type="entry name" value="CYCLIN"/>
    <property type="match status" value="2"/>
</dbReference>
<dbReference type="InterPro" id="IPR036915">
    <property type="entry name" value="Cyclin-like_sf"/>
</dbReference>
<evidence type="ECO:0000313" key="6">
    <source>
        <dbReference type="EMBL" id="VDM99622.1"/>
    </source>
</evidence>
<keyword evidence="7" id="KW-1185">Reference proteome</keyword>
<proteinExistence type="inferred from homology"/>
<dbReference type="InterPro" id="IPR013763">
    <property type="entry name" value="Cyclin-like_dom"/>
</dbReference>